<keyword evidence="1" id="KW-0472">Membrane</keyword>
<evidence type="ECO:0000313" key="4">
    <source>
        <dbReference type="EMBL" id="CAB4832745.1"/>
    </source>
</evidence>
<name>A0A6J7C549_9ZZZZ</name>
<feature type="transmembrane region" description="Helical" evidence="1">
    <location>
        <begin position="225"/>
        <end position="244"/>
    </location>
</feature>
<gene>
    <name evidence="3" type="ORF">UFOPK2656_02029</name>
    <name evidence="4" type="ORF">UFOPK3099_02254</name>
    <name evidence="5" type="ORF">UFOPK3267_01739</name>
    <name evidence="6" type="ORF">UFOPK3651_00897</name>
    <name evidence="7" type="ORF">UFOPK3931_01998</name>
    <name evidence="2" type="ORF">UFOPK4189_00928</name>
</gene>
<evidence type="ECO:0000313" key="2">
    <source>
        <dbReference type="EMBL" id="CAB4363149.1"/>
    </source>
</evidence>
<reference evidence="5" key="1">
    <citation type="submission" date="2020-05" db="EMBL/GenBank/DDBJ databases">
        <authorList>
            <person name="Chiriac C."/>
            <person name="Salcher M."/>
            <person name="Ghai R."/>
            <person name="Kavagutti S V."/>
        </authorList>
    </citation>
    <scope>NUCLEOTIDE SEQUENCE</scope>
</reference>
<organism evidence="5">
    <name type="scientific">freshwater metagenome</name>
    <dbReference type="NCBI Taxonomy" id="449393"/>
    <lineage>
        <taxon>unclassified sequences</taxon>
        <taxon>metagenomes</taxon>
        <taxon>ecological metagenomes</taxon>
    </lineage>
</organism>
<dbReference type="AlphaFoldDB" id="A0A6J7C549"/>
<evidence type="ECO:0000313" key="6">
    <source>
        <dbReference type="EMBL" id="CAB4921733.1"/>
    </source>
</evidence>
<dbReference type="EMBL" id="CAFBIY010000098">
    <property type="protein sequence ID" value="CAB4851818.1"/>
    <property type="molecule type" value="Genomic_DNA"/>
</dbReference>
<keyword evidence="1" id="KW-1133">Transmembrane helix</keyword>
<evidence type="ECO:0000313" key="3">
    <source>
        <dbReference type="EMBL" id="CAB4729815.1"/>
    </source>
</evidence>
<sequence>MKRRTLDIAFSIGGAVFSVLLLVLGLVLSQQKDFAESYVKDQMHEQAIFFKPVDKLATEEDFQKTLLEKLGTKDKVDAFIAEFKVTSEANSKCLVKYAGLEVNTGKMAECYANDFIRLHALESSIVTGTGLEIKGADGKMVSADGVSYTYASISPVQAAAKAAVQTLKDAKASDEEIAAADKIVTGLAATRSTLLTGQTLRGLLLTTYGFSIFGEKGGLAATVCYLAFALLLLLSLLGLLHAFFSKHAQDLVLPAVEHKTEA</sequence>
<protein>
    <submittedName>
        <fullName evidence="5">Unannotated protein</fullName>
    </submittedName>
</protein>
<evidence type="ECO:0000313" key="7">
    <source>
        <dbReference type="EMBL" id="CAB4998858.1"/>
    </source>
</evidence>
<dbReference type="EMBL" id="CAFBMT010000004">
    <property type="protein sequence ID" value="CAB4921733.1"/>
    <property type="molecule type" value="Genomic_DNA"/>
</dbReference>
<dbReference type="EMBL" id="CAEZYF010000012">
    <property type="protein sequence ID" value="CAB4729815.1"/>
    <property type="molecule type" value="Genomic_DNA"/>
</dbReference>
<dbReference type="EMBL" id="CAFBOL010000058">
    <property type="protein sequence ID" value="CAB4998858.1"/>
    <property type="molecule type" value="Genomic_DNA"/>
</dbReference>
<dbReference type="EMBL" id="CAFAAV010000211">
    <property type="protein sequence ID" value="CAB4832745.1"/>
    <property type="molecule type" value="Genomic_DNA"/>
</dbReference>
<dbReference type="EMBL" id="CAESGF010000004">
    <property type="protein sequence ID" value="CAB4363149.1"/>
    <property type="molecule type" value="Genomic_DNA"/>
</dbReference>
<proteinExistence type="predicted"/>
<accession>A0A6J7C549</accession>
<evidence type="ECO:0000256" key="1">
    <source>
        <dbReference type="SAM" id="Phobius"/>
    </source>
</evidence>
<keyword evidence="1" id="KW-0812">Transmembrane</keyword>
<evidence type="ECO:0000313" key="5">
    <source>
        <dbReference type="EMBL" id="CAB4851818.1"/>
    </source>
</evidence>